<dbReference type="InterPro" id="IPR041698">
    <property type="entry name" value="Methyltransf_25"/>
</dbReference>
<proteinExistence type="predicted"/>
<evidence type="ECO:0000259" key="2">
    <source>
        <dbReference type="Pfam" id="PF13649"/>
    </source>
</evidence>
<accession>A0A067MVB5</accession>
<evidence type="ECO:0000313" key="4">
    <source>
        <dbReference type="Proteomes" id="UP000027195"/>
    </source>
</evidence>
<dbReference type="CDD" id="cd02440">
    <property type="entry name" value="AdoMet_MTases"/>
    <property type="match status" value="1"/>
</dbReference>
<dbReference type="OrthoDB" id="184880at2759"/>
<protein>
    <recommendedName>
        <fullName evidence="2">Methyltransferase domain-containing protein</fullName>
    </recommendedName>
</protein>
<dbReference type="EMBL" id="KL198030">
    <property type="protein sequence ID" value="KDQ15797.1"/>
    <property type="molecule type" value="Genomic_DNA"/>
</dbReference>
<feature type="region of interest" description="Disordered" evidence="1">
    <location>
        <begin position="1"/>
        <end position="29"/>
    </location>
</feature>
<dbReference type="PANTHER" id="PTHR43591">
    <property type="entry name" value="METHYLTRANSFERASE"/>
    <property type="match status" value="1"/>
</dbReference>
<dbReference type="SUPFAM" id="SSF53335">
    <property type="entry name" value="S-adenosyl-L-methionine-dependent methyltransferases"/>
    <property type="match status" value="1"/>
</dbReference>
<feature type="domain" description="Methyltransferase" evidence="2">
    <location>
        <begin position="62"/>
        <end position="153"/>
    </location>
</feature>
<dbReference type="Gene3D" id="3.40.50.150">
    <property type="entry name" value="Vaccinia Virus protein VP39"/>
    <property type="match status" value="1"/>
</dbReference>
<dbReference type="InParanoid" id="A0A067MVB5"/>
<reference evidence="4" key="1">
    <citation type="journal article" date="2014" name="Proc. Natl. Acad. Sci. U.S.A.">
        <title>Extensive sampling of basidiomycete genomes demonstrates inadequacy of the white-rot/brown-rot paradigm for wood decay fungi.</title>
        <authorList>
            <person name="Riley R."/>
            <person name="Salamov A.A."/>
            <person name="Brown D.W."/>
            <person name="Nagy L.G."/>
            <person name="Floudas D."/>
            <person name="Held B.W."/>
            <person name="Levasseur A."/>
            <person name="Lombard V."/>
            <person name="Morin E."/>
            <person name="Otillar R."/>
            <person name="Lindquist E.A."/>
            <person name="Sun H."/>
            <person name="LaButti K.M."/>
            <person name="Schmutz J."/>
            <person name="Jabbour D."/>
            <person name="Luo H."/>
            <person name="Baker S.E."/>
            <person name="Pisabarro A.G."/>
            <person name="Walton J.D."/>
            <person name="Blanchette R.A."/>
            <person name="Henrissat B."/>
            <person name="Martin F."/>
            <person name="Cullen D."/>
            <person name="Hibbett D.S."/>
            <person name="Grigoriev I.V."/>
        </authorList>
    </citation>
    <scope>NUCLEOTIDE SEQUENCE [LARGE SCALE GENOMIC DNA]</scope>
    <source>
        <strain evidence="4">FD-172 SS1</strain>
    </source>
</reference>
<keyword evidence="4" id="KW-1185">Reference proteome</keyword>
<dbReference type="AlphaFoldDB" id="A0A067MVB5"/>
<organism evidence="3 4">
    <name type="scientific">Botryobasidium botryosum (strain FD-172 SS1)</name>
    <dbReference type="NCBI Taxonomy" id="930990"/>
    <lineage>
        <taxon>Eukaryota</taxon>
        <taxon>Fungi</taxon>
        <taxon>Dikarya</taxon>
        <taxon>Basidiomycota</taxon>
        <taxon>Agaricomycotina</taxon>
        <taxon>Agaricomycetes</taxon>
        <taxon>Cantharellales</taxon>
        <taxon>Botryobasidiaceae</taxon>
        <taxon>Botryobasidium</taxon>
    </lineage>
</organism>
<dbReference type="Proteomes" id="UP000027195">
    <property type="component" value="Unassembled WGS sequence"/>
</dbReference>
<gene>
    <name evidence="3" type="ORF">BOTBODRAFT_157519</name>
</gene>
<evidence type="ECO:0000256" key="1">
    <source>
        <dbReference type="SAM" id="MobiDB-lite"/>
    </source>
</evidence>
<dbReference type="Pfam" id="PF13649">
    <property type="entry name" value="Methyltransf_25"/>
    <property type="match status" value="1"/>
</dbReference>
<evidence type="ECO:0000313" key="3">
    <source>
        <dbReference type="EMBL" id="KDQ15797.1"/>
    </source>
</evidence>
<sequence length="293" mass="32315">MSASPTPSDSARKFHNFPGAHYVLPSDEPERDRLDRQHRVLKRAYDDKLVWAPVDLVPGSAVLDCGTGTGIWLLDLADQVPDGVQLRGIDVQSHLFPPPRSNVKFTTSSVTTLPSEWSSKFQLVHQRLLTLALTASEWPTAFLEMKRVLAPGGWVQSEETGAGPLSWEAGPATARFQDLAYKLNASRGHMWDSALYIPGFLADAGFTNIRTEVREIPLGKWAGKEGCEARDNLIDVFRAAKEPVLNGGGYGYVNTGEDYDRFIADLVDEWDNTPGAKWNFTIFSAQKPASQAV</sequence>
<name>A0A067MVB5_BOTB1</name>
<dbReference type="InterPro" id="IPR029063">
    <property type="entry name" value="SAM-dependent_MTases_sf"/>
</dbReference>
<dbReference type="STRING" id="930990.A0A067MVB5"/>
<dbReference type="HOGENOM" id="CLU_010595_9_3_1"/>